<dbReference type="FunFam" id="3.40.50.2000:FF:000056">
    <property type="entry name" value="Glycosyltransferase"/>
    <property type="match status" value="1"/>
</dbReference>
<reference evidence="8" key="1">
    <citation type="journal article" date="2019" name="Gigascience">
        <title>De novo genome assembly of the endangered Acer yangbiense, a plant species with extremely small populations endemic to Yunnan Province, China.</title>
        <authorList>
            <person name="Yang J."/>
            <person name="Wariss H.M."/>
            <person name="Tao L."/>
            <person name="Zhang R."/>
            <person name="Yun Q."/>
            <person name="Hollingsworth P."/>
            <person name="Dao Z."/>
            <person name="Luo G."/>
            <person name="Guo H."/>
            <person name="Ma Y."/>
            <person name="Sun W."/>
        </authorList>
    </citation>
    <scope>NUCLEOTIDE SEQUENCE [LARGE SCALE GENOMIC DNA]</scope>
    <source>
        <strain evidence="8">cv. br00</strain>
    </source>
</reference>
<organism evidence="7 8">
    <name type="scientific">Salix brachista</name>
    <dbReference type="NCBI Taxonomy" id="2182728"/>
    <lineage>
        <taxon>Eukaryota</taxon>
        <taxon>Viridiplantae</taxon>
        <taxon>Streptophyta</taxon>
        <taxon>Embryophyta</taxon>
        <taxon>Tracheophyta</taxon>
        <taxon>Spermatophyta</taxon>
        <taxon>Magnoliopsida</taxon>
        <taxon>eudicotyledons</taxon>
        <taxon>Gunneridae</taxon>
        <taxon>Pentapetalae</taxon>
        <taxon>rosids</taxon>
        <taxon>fabids</taxon>
        <taxon>Malpighiales</taxon>
        <taxon>Salicaceae</taxon>
        <taxon>Saliceae</taxon>
        <taxon>Salix</taxon>
    </lineage>
</organism>
<feature type="region of interest" description="Disordered" evidence="6">
    <location>
        <begin position="338"/>
        <end position="358"/>
    </location>
</feature>
<dbReference type="Proteomes" id="UP000326939">
    <property type="component" value="Chromosome 16"/>
</dbReference>
<sequence>MKKAEVVLIPLPAMDHIAAVVEIAKLLVRRDDRLYTTVLVLHPTLDPGTTKYNESLAASTLPDRMRVINLPRTNPDCPRLAGFLFDTFTTGLKDVANEFGIPWHIFSATGAAFIGSMLHLTALHDEQGVDLTELTNSEDELEIPSLANPIPAKLVPCTLESYAVNSLSDGKTPPVYPIGSIVNHKEAGPDPLSYESNSYREIVEWLDDQSPSSVMFLCFGSWGSLNQVKEIAIALEHSGHRFLWSLRKPSPNGEMKPPSDYENFQGILPQGFLDRTAKNGKVTGWAPQLEIFSQSAVGGDDILKAIKNVMEQDSEVRKKVKEMSRIICSVVRAVHDNNGHLDEQGSTPSLNPPHSKAHSIPYRTEQHSIPQPRLHQMVMRRRKKRWDFRVVE</sequence>
<dbReference type="Gene3D" id="3.40.50.2000">
    <property type="entry name" value="Glycogen Phosphorylase B"/>
    <property type="match status" value="4"/>
</dbReference>
<evidence type="ECO:0000313" key="8">
    <source>
        <dbReference type="Proteomes" id="UP000326939"/>
    </source>
</evidence>
<accession>A0A5N5JP90</accession>
<dbReference type="EC" id="2.4.1.115" evidence="3"/>
<evidence type="ECO:0000256" key="4">
    <source>
        <dbReference type="ARBA" id="ARBA00022679"/>
    </source>
</evidence>
<comment type="similarity">
    <text evidence="2">Belongs to the UDP-glycosyltransferase family.</text>
</comment>
<comment type="pathway">
    <text evidence="1">Pigment biosynthesis; anthocyanin biosynthesis.</text>
</comment>
<name>A0A5N5JP90_9ROSI</name>
<comment type="caution">
    <text evidence="7">The sequence shown here is derived from an EMBL/GenBank/DDBJ whole genome shotgun (WGS) entry which is preliminary data.</text>
</comment>
<evidence type="ECO:0000256" key="6">
    <source>
        <dbReference type="SAM" id="MobiDB-lite"/>
    </source>
</evidence>
<dbReference type="EMBL" id="VDCV01000016">
    <property type="protein sequence ID" value="KAB5519113.1"/>
    <property type="molecule type" value="Genomic_DNA"/>
</dbReference>
<evidence type="ECO:0000256" key="2">
    <source>
        <dbReference type="ARBA" id="ARBA00009995"/>
    </source>
</evidence>
<dbReference type="PANTHER" id="PTHR48048:SF45">
    <property type="entry name" value="GLYCOSYLTRANSFERASE"/>
    <property type="match status" value="1"/>
</dbReference>
<dbReference type="GO" id="GO:0047213">
    <property type="term" value="F:anthocyanidin 3-O-glucosyltransferase activity"/>
    <property type="evidence" value="ECO:0007669"/>
    <property type="project" value="UniProtKB-EC"/>
</dbReference>
<keyword evidence="4" id="KW-0808">Transferase</keyword>
<dbReference type="InterPro" id="IPR002213">
    <property type="entry name" value="UDP_glucos_trans"/>
</dbReference>
<dbReference type="AlphaFoldDB" id="A0A5N5JP90"/>
<proteinExistence type="inferred from homology"/>
<comment type="catalytic activity">
    <reaction evidence="5">
        <text>an anthocyanidin + UDP-alpha-D-glucose + H(+) = an anthocyanidin 3-O-beta-D-glucoside + UDP</text>
        <dbReference type="Rhea" id="RHEA:20093"/>
        <dbReference type="ChEBI" id="CHEBI:15378"/>
        <dbReference type="ChEBI" id="CHEBI:16307"/>
        <dbReference type="ChEBI" id="CHEBI:58223"/>
        <dbReference type="ChEBI" id="CHEBI:58885"/>
        <dbReference type="ChEBI" id="CHEBI:143576"/>
        <dbReference type="EC" id="2.4.1.115"/>
    </reaction>
</comment>
<evidence type="ECO:0000313" key="7">
    <source>
        <dbReference type="EMBL" id="KAB5519113.1"/>
    </source>
</evidence>
<dbReference type="PANTHER" id="PTHR48048">
    <property type="entry name" value="GLYCOSYLTRANSFERASE"/>
    <property type="match status" value="1"/>
</dbReference>
<dbReference type="SUPFAM" id="SSF53756">
    <property type="entry name" value="UDP-Glycosyltransferase/glycogen phosphorylase"/>
    <property type="match status" value="1"/>
</dbReference>
<evidence type="ECO:0000256" key="1">
    <source>
        <dbReference type="ARBA" id="ARBA00004935"/>
    </source>
</evidence>
<keyword evidence="8" id="KW-1185">Reference proteome</keyword>
<dbReference type="InterPro" id="IPR050481">
    <property type="entry name" value="UDP-glycosyltransf_plant"/>
</dbReference>
<evidence type="ECO:0000256" key="3">
    <source>
        <dbReference type="ARBA" id="ARBA00012585"/>
    </source>
</evidence>
<dbReference type="CDD" id="cd03784">
    <property type="entry name" value="GT1_Gtf-like"/>
    <property type="match status" value="1"/>
</dbReference>
<protein>
    <recommendedName>
        <fullName evidence="3">anthocyanidin 3-O-glucosyltransferase</fullName>
        <ecNumber evidence="3">2.4.1.115</ecNumber>
    </recommendedName>
</protein>
<gene>
    <name evidence="7" type="ORF">DKX38_023432</name>
</gene>
<evidence type="ECO:0000256" key="5">
    <source>
        <dbReference type="ARBA" id="ARBA00047606"/>
    </source>
</evidence>